<evidence type="ECO:0000313" key="1">
    <source>
        <dbReference type="EMBL" id="NIH55145.1"/>
    </source>
</evidence>
<reference evidence="1 2" key="1">
    <citation type="submission" date="2020-02" db="EMBL/GenBank/DDBJ databases">
        <title>Sequencing the genomes of 1000 actinobacteria strains.</title>
        <authorList>
            <person name="Klenk H.-P."/>
        </authorList>
    </citation>
    <scope>NUCLEOTIDE SEQUENCE [LARGE SCALE GENOMIC DNA]</scope>
    <source>
        <strain evidence="1 2">DSM 27960</strain>
    </source>
</reference>
<proteinExistence type="predicted"/>
<dbReference type="EMBL" id="JAAMOX010000003">
    <property type="protein sequence ID" value="NIH55145.1"/>
    <property type="molecule type" value="Genomic_DNA"/>
</dbReference>
<dbReference type="Proteomes" id="UP000541033">
    <property type="component" value="Unassembled WGS sequence"/>
</dbReference>
<dbReference type="AlphaFoldDB" id="A0A7X5R4F7"/>
<dbReference type="RefSeq" id="WP_167152095.1">
    <property type="nucleotide sequence ID" value="NZ_JAAMOX010000003.1"/>
</dbReference>
<dbReference type="PROSITE" id="PS51257">
    <property type="entry name" value="PROKAR_LIPOPROTEIN"/>
    <property type="match status" value="1"/>
</dbReference>
<evidence type="ECO:0000313" key="2">
    <source>
        <dbReference type="Proteomes" id="UP000541033"/>
    </source>
</evidence>
<evidence type="ECO:0008006" key="3">
    <source>
        <dbReference type="Google" id="ProtNLM"/>
    </source>
</evidence>
<organism evidence="1 2">
    <name type="scientific">Lysinibacter cavernae</name>
    <dbReference type="NCBI Taxonomy" id="1640652"/>
    <lineage>
        <taxon>Bacteria</taxon>
        <taxon>Bacillati</taxon>
        <taxon>Actinomycetota</taxon>
        <taxon>Actinomycetes</taxon>
        <taxon>Micrococcales</taxon>
        <taxon>Microbacteriaceae</taxon>
        <taxon>Lysinibacter</taxon>
    </lineage>
</organism>
<comment type="caution">
    <text evidence="1">The sequence shown here is derived from an EMBL/GenBank/DDBJ whole genome shotgun (WGS) entry which is preliminary data.</text>
</comment>
<gene>
    <name evidence="1" type="ORF">FHX76_003060</name>
</gene>
<sequence>MNIRNIFVPAAIVTLAIGSLTGCSVLNGLLGNGTEVRDDSGAVVESGDANVFAISVGDCFTDEGTADEVDSLPVVPCGDPHDNEVYFNHVMQGGTFPGDAAIADEAATVCGQQFPTFVGLPYEESVLDYSAVMPTADSWTFQSDYIVSCYIYDTVPVTGTLAGAAR</sequence>
<name>A0A7X5R4F7_9MICO</name>
<keyword evidence="2" id="KW-1185">Reference proteome</keyword>
<accession>A0A7X5R4F7</accession>
<protein>
    <recommendedName>
        <fullName evidence="3">Septum formation-related domain-containing protein</fullName>
    </recommendedName>
</protein>